<feature type="non-terminal residue" evidence="9">
    <location>
        <position position="711"/>
    </location>
</feature>
<name>A0A6A6Q2U4_9PEZI</name>
<evidence type="ECO:0000256" key="4">
    <source>
        <dbReference type="ARBA" id="ARBA00023004"/>
    </source>
</evidence>
<dbReference type="RefSeq" id="XP_033592552.1">
    <property type="nucleotide sequence ID" value="XM_033730340.1"/>
</dbReference>
<keyword evidence="3" id="KW-0809">Transit peptide</keyword>
<comment type="subcellular location">
    <subcellularLocation>
        <location evidence="1">Mitochondrion</location>
    </subcellularLocation>
</comment>
<gene>
    <name evidence="9" type="ORF">BDY17DRAFT_239194</name>
</gene>
<dbReference type="GeneID" id="54471342"/>
<dbReference type="OrthoDB" id="421327at2759"/>
<dbReference type="Proteomes" id="UP000799767">
    <property type="component" value="Unassembled WGS sequence"/>
</dbReference>
<evidence type="ECO:0000256" key="6">
    <source>
        <dbReference type="ARBA" id="ARBA00023128"/>
    </source>
</evidence>
<sequence length="711" mass="78681">SSCASCRLRAAIFAKQNARTSPSSRFQIPRQQQLLQCSPRKSLRFSSSEARLPATSASQHFVEAQHSLTESAQDFEDAAQEQSPVVAAENARKKYRDVLPEGVLSGEELKIYERLYGRAVRLEERGEVVVGEDVGTGVGSRIGLMKEGADGELEEVEFEVEDEVVREEEELDGDDVRLAGDIENALDEAEEDHWGEEDGTEEEESYTRSHPLTVFNRFTTSPSTLSLPKSTFIDPIQSRISGTANAHLAEAAHRIFGGVGLPYSTSTPALAKMMQQKPIPLEAGQDRMSNMEGDIFMSVLMPGFYASVLSVLVETRKRLGTAWAEDLVRKAEKGELRILDAGGGGAGVLAVRELLKAEWERMHELSANGEARTAVANPDGKIGGAGLTPPMGHATVLTGSDALRHRASALLENTIFVPRLPDYLHTEQAGKKGKFDLVIAPHTLWGLREDHLRKSRILNLWNLLSSEGGVLLLLEKGIARGFEIVAAARETLLDTRFESSTHPAPSMDIFESYTLPPAKEKGMIIAPCTNQSACPMYIPRGTIKSRRDICHFSQRYVRPPFLQRILGARDKNFEDVKFSYFSAIRGRDLRDAGANVNQDDAATEEAFKGYEHHDTPPSTEQHHLSLSLPRAVLPPLKRRGHVILDLCTPAATLERWTVPRSLSRQAFRDARKSSWGDLWALGAKTRVPRVPKVKKRTGEAEREAKREAKKK</sequence>
<reference evidence="9" key="1">
    <citation type="journal article" date="2020" name="Stud. Mycol.">
        <title>101 Dothideomycetes genomes: a test case for predicting lifestyles and emergence of pathogens.</title>
        <authorList>
            <person name="Haridas S."/>
            <person name="Albert R."/>
            <person name="Binder M."/>
            <person name="Bloem J."/>
            <person name="Labutti K."/>
            <person name="Salamov A."/>
            <person name="Andreopoulos B."/>
            <person name="Baker S."/>
            <person name="Barry K."/>
            <person name="Bills G."/>
            <person name="Bluhm B."/>
            <person name="Cannon C."/>
            <person name="Castanera R."/>
            <person name="Culley D."/>
            <person name="Daum C."/>
            <person name="Ezra D."/>
            <person name="Gonzalez J."/>
            <person name="Henrissat B."/>
            <person name="Kuo A."/>
            <person name="Liang C."/>
            <person name="Lipzen A."/>
            <person name="Lutzoni F."/>
            <person name="Magnuson J."/>
            <person name="Mondo S."/>
            <person name="Nolan M."/>
            <person name="Ohm R."/>
            <person name="Pangilinan J."/>
            <person name="Park H.-J."/>
            <person name="Ramirez L."/>
            <person name="Alfaro M."/>
            <person name="Sun H."/>
            <person name="Tritt A."/>
            <person name="Yoshinaga Y."/>
            <person name="Zwiers L.-H."/>
            <person name="Turgeon B."/>
            <person name="Goodwin S."/>
            <person name="Spatafora J."/>
            <person name="Crous P."/>
            <person name="Grigoriev I."/>
        </authorList>
    </citation>
    <scope>NUCLEOTIDE SEQUENCE</scope>
    <source>
        <strain evidence="9">CBS 113389</strain>
    </source>
</reference>
<keyword evidence="5" id="KW-0411">Iron-sulfur</keyword>
<dbReference type="GO" id="GO:0051536">
    <property type="term" value="F:iron-sulfur cluster binding"/>
    <property type="evidence" value="ECO:0007669"/>
    <property type="project" value="UniProtKB-KW"/>
</dbReference>
<keyword evidence="10" id="KW-1185">Reference proteome</keyword>
<dbReference type="InterPro" id="IPR015324">
    <property type="entry name" value="Ribosomal_Rsm22-like"/>
</dbReference>
<organism evidence="9 10">
    <name type="scientific">Neohortaea acidophila</name>
    <dbReference type="NCBI Taxonomy" id="245834"/>
    <lineage>
        <taxon>Eukaryota</taxon>
        <taxon>Fungi</taxon>
        <taxon>Dikarya</taxon>
        <taxon>Ascomycota</taxon>
        <taxon>Pezizomycotina</taxon>
        <taxon>Dothideomycetes</taxon>
        <taxon>Dothideomycetidae</taxon>
        <taxon>Mycosphaerellales</taxon>
        <taxon>Teratosphaeriaceae</taxon>
        <taxon>Neohortaea</taxon>
    </lineage>
</organism>
<dbReference type="GO" id="GO:0005763">
    <property type="term" value="C:mitochondrial small ribosomal subunit"/>
    <property type="evidence" value="ECO:0007669"/>
    <property type="project" value="TreeGrafter"/>
</dbReference>
<protein>
    <submittedName>
        <fullName evidence="9">Mitochondrial small ribosomal subunit Rsm22-domain-containing protein</fullName>
    </submittedName>
</protein>
<evidence type="ECO:0000256" key="1">
    <source>
        <dbReference type="ARBA" id="ARBA00004173"/>
    </source>
</evidence>
<feature type="region of interest" description="Disordered" evidence="8">
    <location>
        <begin position="689"/>
        <end position="711"/>
    </location>
</feature>
<evidence type="ECO:0000313" key="10">
    <source>
        <dbReference type="Proteomes" id="UP000799767"/>
    </source>
</evidence>
<feature type="region of interest" description="Disordered" evidence="8">
    <location>
        <begin position="188"/>
        <end position="208"/>
    </location>
</feature>
<comment type="function">
    <text evidence="7">Mitochondrial ribosome (mitoribosome) assembly factor. Binds at the interface of the head and body domains of the mitochondrial small ribosomal subunit (mt-SSU), occluding the mRNA channel and preventing compaction of the head domain towards the body. Probable inactive methyltransferase: retains the characteristic folding and ability to bind S-adenosyl-L-methionine, but it probably lost its methyltransferase activity.</text>
</comment>
<evidence type="ECO:0000256" key="5">
    <source>
        <dbReference type="ARBA" id="ARBA00023014"/>
    </source>
</evidence>
<evidence type="ECO:0000256" key="7">
    <source>
        <dbReference type="ARBA" id="ARBA00045681"/>
    </source>
</evidence>
<feature type="compositionally biased region" description="Basic and acidic residues" evidence="8">
    <location>
        <begin position="696"/>
        <end position="711"/>
    </location>
</feature>
<dbReference type="Pfam" id="PF09243">
    <property type="entry name" value="Rsm22"/>
    <property type="match status" value="1"/>
</dbReference>
<feature type="non-terminal residue" evidence="9">
    <location>
        <position position="1"/>
    </location>
</feature>
<dbReference type="EMBL" id="MU001632">
    <property type="protein sequence ID" value="KAF2485983.1"/>
    <property type="molecule type" value="Genomic_DNA"/>
</dbReference>
<proteinExistence type="predicted"/>
<evidence type="ECO:0000256" key="8">
    <source>
        <dbReference type="SAM" id="MobiDB-lite"/>
    </source>
</evidence>
<evidence type="ECO:0000256" key="3">
    <source>
        <dbReference type="ARBA" id="ARBA00022946"/>
    </source>
</evidence>
<dbReference type="GO" id="GO:0006412">
    <property type="term" value="P:translation"/>
    <property type="evidence" value="ECO:0007669"/>
    <property type="project" value="InterPro"/>
</dbReference>
<dbReference type="InterPro" id="IPR052571">
    <property type="entry name" value="Mt_RNA_Methyltransferase"/>
</dbReference>
<keyword evidence="6" id="KW-0496">Mitochondrion</keyword>
<dbReference type="GO" id="GO:0008168">
    <property type="term" value="F:methyltransferase activity"/>
    <property type="evidence" value="ECO:0007669"/>
    <property type="project" value="InterPro"/>
</dbReference>
<keyword evidence="2" id="KW-0479">Metal-binding</keyword>
<evidence type="ECO:0000256" key="2">
    <source>
        <dbReference type="ARBA" id="ARBA00022723"/>
    </source>
</evidence>
<dbReference type="GO" id="GO:0046872">
    <property type="term" value="F:metal ion binding"/>
    <property type="evidence" value="ECO:0007669"/>
    <property type="project" value="UniProtKB-KW"/>
</dbReference>
<dbReference type="GO" id="GO:0003735">
    <property type="term" value="F:structural constituent of ribosome"/>
    <property type="evidence" value="ECO:0007669"/>
    <property type="project" value="TreeGrafter"/>
</dbReference>
<keyword evidence="4" id="KW-0408">Iron</keyword>
<dbReference type="AlphaFoldDB" id="A0A6A6Q2U4"/>
<accession>A0A6A6Q2U4</accession>
<evidence type="ECO:0000313" key="9">
    <source>
        <dbReference type="EMBL" id="KAF2485983.1"/>
    </source>
</evidence>
<feature type="compositionally biased region" description="Acidic residues" evidence="8">
    <location>
        <begin position="188"/>
        <end position="204"/>
    </location>
</feature>
<dbReference type="PANTHER" id="PTHR13184:SF5">
    <property type="entry name" value="METHYLTRANSFERASE-LIKE PROTEIN 17, MITOCHONDRIAL"/>
    <property type="match status" value="1"/>
</dbReference>
<dbReference type="PANTHER" id="PTHR13184">
    <property type="entry name" value="37S RIBOSOMAL PROTEIN S22"/>
    <property type="match status" value="1"/>
</dbReference>